<proteinExistence type="predicted"/>
<feature type="compositionally biased region" description="Basic and acidic residues" evidence="1">
    <location>
        <begin position="1"/>
        <end position="11"/>
    </location>
</feature>
<dbReference type="PANTHER" id="PTHR32027">
    <property type="entry name" value="CYTOSINE DEAMINASE"/>
    <property type="match status" value="1"/>
</dbReference>
<feature type="compositionally biased region" description="Low complexity" evidence="1">
    <location>
        <begin position="14"/>
        <end position="26"/>
    </location>
</feature>
<comment type="caution">
    <text evidence="2">The sequence shown here is derived from an EMBL/GenBank/DDBJ whole genome shotgun (WGS) entry which is preliminary data.</text>
</comment>
<dbReference type="AlphaFoldDB" id="A0A1E7LF53"/>
<name>A0A1E7LF53_9ACTN</name>
<accession>A0A1E7LF53</accession>
<dbReference type="PANTHER" id="PTHR32027:SF9">
    <property type="entry name" value="BLL3847 PROTEIN"/>
    <property type="match status" value="1"/>
</dbReference>
<dbReference type="EMBL" id="LJGZ01000114">
    <property type="protein sequence ID" value="OEV14837.1"/>
    <property type="molecule type" value="Genomic_DNA"/>
</dbReference>
<dbReference type="SUPFAM" id="SSF51556">
    <property type="entry name" value="Metallo-dependent hydrolases"/>
    <property type="match status" value="1"/>
</dbReference>
<protein>
    <submittedName>
        <fullName evidence="2">Hydrolase</fullName>
    </submittedName>
</protein>
<evidence type="ECO:0000313" key="3">
    <source>
        <dbReference type="Proteomes" id="UP000175971"/>
    </source>
</evidence>
<dbReference type="InterPro" id="IPR052349">
    <property type="entry name" value="Metallo-hydrolase_Enzymes"/>
</dbReference>
<organism evidence="2 3">
    <name type="scientific">Streptomyces nanshensis</name>
    <dbReference type="NCBI Taxonomy" id="518642"/>
    <lineage>
        <taxon>Bacteria</taxon>
        <taxon>Bacillati</taxon>
        <taxon>Actinomycetota</taxon>
        <taxon>Actinomycetes</taxon>
        <taxon>Kitasatosporales</taxon>
        <taxon>Streptomycetaceae</taxon>
        <taxon>Streptomyces</taxon>
    </lineage>
</organism>
<feature type="region of interest" description="Disordered" evidence="1">
    <location>
        <begin position="82"/>
        <end position="103"/>
    </location>
</feature>
<dbReference type="Gene3D" id="3.20.20.140">
    <property type="entry name" value="Metal-dependent hydrolases"/>
    <property type="match status" value="1"/>
</dbReference>
<gene>
    <name evidence="2" type="ORF">AN221_44325</name>
</gene>
<dbReference type="SUPFAM" id="SSF51338">
    <property type="entry name" value="Composite domain of metallo-dependent hydrolases"/>
    <property type="match status" value="1"/>
</dbReference>
<dbReference type="InterPro" id="IPR011059">
    <property type="entry name" value="Metal-dep_hydrolase_composite"/>
</dbReference>
<feature type="region of interest" description="Disordered" evidence="1">
    <location>
        <begin position="1"/>
        <end position="26"/>
    </location>
</feature>
<evidence type="ECO:0000313" key="2">
    <source>
        <dbReference type="EMBL" id="OEV14837.1"/>
    </source>
</evidence>
<dbReference type="InterPro" id="IPR032466">
    <property type="entry name" value="Metal_Hydrolase"/>
</dbReference>
<keyword evidence="3" id="KW-1185">Reference proteome</keyword>
<sequence length="186" mass="18907">MPDSRPRRPDDNAPDSADAATTDPAPALVLSGARLADGRAVDVRLGGSRIEAVGTAGSLTSRGPRIDLRGYLLLPAPAEPHAHGDTALTADADGPGPASHRSEDIQRRATEAALLQLGHGATALRAHVRIGDVQGLAALEAVLQARRALRGLADLTAVAVPRLLTGVAGAEGLALLRDAVKMGAAV</sequence>
<dbReference type="PATRIC" id="fig|518642.7.peg.8747"/>
<reference evidence="2 3" key="1">
    <citation type="journal article" date="2016" name="Front. Microbiol.">
        <title>Comparative Genomics Analysis of Streptomyces Species Reveals Their Adaptation to the Marine Environment and Their Diversity at the Genomic Level.</title>
        <authorList>
            <person name="Tian X."/>
            <person name="Zhang Z."/>
            <person name="Yang T."/>
            <person name="Chen M."/>
            <person name="Li J."/>
            <person name="Chen F."/>
            <person name="Yang J."/>
            <person name="Li W."/>
            <person name="Zhang B."/>
            <person name="Zhang Z."/>
            <person name="Wu J."/>
            <person name="Zhang C."/>
            <person name="Long L."/>
            <person name="Xiao J."/>
        </authorList>
    </citation>
    <scope>NUCLEOTIDE SEQUENCE [LARGE SCALE GENOMIC DNA]</scope>
    <source>
        <strain evidence="2 3">SCSIO M10372</strain>
    </source>
</reference>
<feature type="non-terminal residue" evidence="2">
    <location>
        <position position="186"/>
    </location>
</feature>
<evidence type="ECO:0000256" key="1">
    <source>
        <dbReference type="SAM" id="MobiDB-lite"/>
    </source>
</evidence>
<dbReference type="GO" id="GO:0016814">
    <property type="term" value="F:hydrolase activity, acting on carbon-nitrogen (but not peptide) bonds, in cyclic amidines"/>
    <property type="evidence" value="ECO:0007669"/>
    <property type="project" value="TreeGrafter"/>
</dbReference>
<dbReference type="Proteomes" id="UP000175971">
    <property type="component" value="Unassembled WGS sequence"/>
</dbReference>
<keyword evidence="2" id="KW-0378">Hydrolase</keyword>